<evidence type="ECO:0000313" key="3">
    <source>
        <dbReference type="Proteomes" id="UP001165160"/>
    </source>
</evidence>
<reference evidence="3" key="1">
    <citation type="journal article" date="2023" name="Commun. Biol.">
        <title>Genome analysis of Parmales, the sister group of diatoms, reveals the evolutionary specialization of diatoms from phago-mixotrophs to photoautotrophs.</title>
        <authorList>
            <person name="Ban H."/>
            <person name="Sato S."/>
            <person name="Yoshikawa S."/>
            <person name="Yamada K."/>
            <person name="Nakamura Y."/>
            <person name="Ichinomiya M."/>
            <person name="Sato N."/>
            <person name="Blanc-Mathieu R."/>
            <person name="Endo H."/>
            <person name="Kuwata A."/>
            <person name="Ogata H."/>
        </authorList>
    </citation>
    <scope>NUCLEOTIDE SEQUENCE [LARGE SCALE GENOMIC DNA]</scope>
    <source>
        <strain evidence="3">NIES 3699</strain>
    </source>
</reference>
<dbReference type="AlphaFoldDB" id="A0A9W7B105"/>
<feature type="region of interest" description="Disordered" evidence="1">
    <location>
        <begin position="258"/>
        <end position="277"/>
    </location>
</feature>
<feature type="region of interest" description="Disordered" evidence="1">
    <location>
        <begin position="81"/>
        <end position="113"/>
    </location>
</feature>
<accession>A0A9W7B105</accession>
<feature type="compositionally biased region" description="Basic residues" evidence="1">
    <location>
        <begin position="209"/>
        <end position="222"/>
    </location>
</feature>
<dbReference type="Proteomes" id="UP001165160">
    <property type="component" value="Unassembled WGS sequence"/>
</dbReference>
<organism evidence="2 3">
    <name type="scientific">Triparma verrucosa</name>
    <dbReference type="NCBI Taxonomy" id="1606542"/>
    <lineage>
        <taxon>Eukaryota</taxon>
        <taxon>Sar</taxon>
        <taxon>Stramenopiles</taxon>
        <taxon>Ochrophyta</taxon>
        <taxon>Bolidophyceae</taxon>
        <taxon>Parmales</taxon>
        <taxon>Triparmaceae</taxon>
        <taxon>Triparma</taxon>
    </lineage>
</organism>
<name>A0A9W7B105_9STRA</name>
<proteinExistence type="predicted"/>
<evidence type="ECO:0000256" key="1">
    <source>
        <dbReference type="SAM" id="MobiDB-lite"/>
    </source>
</evidence>
<feature type="region of interest" description="Disordered" evidence="1">
    <location>
        <begin position="161"/>
        <end position="232"/>
    </location>
</feature>
<keyword evidence="3" id="KW-1185">Reference proteome</keyword>
<feature type="compositionally biased region" description="Polar residues" evidence="1">
    <location>
        <begin position="182"/>
        <end position="192"/>
    </location>
</feature>
<feature type="compositionally biased region" description="Basic and acidic residues" evidence="1">
    <location>
        <begin position="166"/>
        <end position="178"/>
    </location>
</feature>
<feature type="compositionally biased region" description="Low complexity" evidence="1">
    <location>
        <begin position="81"/>
        <end position="90"/>
    </location>
</feature>
<protein>
    <submittedName>
        <fullName evidence="2">Uncharacterized protein</fullName>
    </submittedName>
</protein>
<comment type="caution">
    <text evidence="2">The sequence shown here is derived from an EMBL/GenBank/DDBJ whole genome shotgun (WGS) entry which is preliminary data.</text>
</comment>
<gene>
    <name evidence="2" type="ORF">TrVE_jg585</name>
</gene>
<sequence length="277" mass="30163">MASFIPKSFSGSNSSVDFSPLSDPAISSYLTAVLSESPDEFKDVLEGILEDEVDASTIQEIIDFLSSESETLSSSNLTTLTTLTGSSSSPPSSPSDDRGDDTGSSSISPPTLPQQLSDIFTISLSLSNYIISALPPSKTSDPSLLITFLLETGIDKYRDKHSHHLKEKEKEELEKENNSKSPTSALDASSKSEILKRYSDESYSLHPSLKPKTRSKIKKPKKTTAEKKTTTPLYRDGKIVSLPKGQKYIIENTQEEWDGGSRGKVITKGKRGIGFTT</sequence>
<evidence type="ECO:0000313" key="2">
    <source>
        <dbReference type="EMBL" id="GMH82416.1"/>
    </source>
</evidence>
<dbReference type="EMBL" id="BRXX01000015">
    <property type="protein sequence ID" value="GMH82416.1"/>
    <property type="molecule type" value="Genomic_DNA"/>
</dbReference>